<sequence length="371" mass="40733">MLLLPRMVPRPRKPHLQVGPVVIPYGTEYDEDGFTAEDRLLEGIFSGAWLDQQTFPELEEIVTGILVEGFALIVGPPKVGKSWLVGNLALACAQGGRALGRIDVRQRPVLYLALEDGPRRLQSRLRKLNDDQPLPDALDMICTVEPGMIEATISAWMERHQDKAPLVILDTLGKARPQRRAGDDPYLADYKVGSQLKAIVDSIPGACLLVVHHTNKSESGDFVDAVSGTQGIAGSADSILVLRRPRKSNEATLAITGRDVTEREIALLTDNGKWELDGFTIESAEQVVETRKEKGHQGDQSLEILGYAKQHPIVTPKLVAAHFKIDPKTAGTYLGRLVDREHLFRIAYGKYSHQPPESPTGSTPIPLEVAQ</sequence>
<evidence type="ECO:0000313" key="3">
    <source>
        <dbReference type="EMBL" id="GAA3044177.1"/>
    </source>
</evidence>
<proteinExistence type="predicted"/>
<accession>A0ABP6LGY8</accession>
<keyword evidence="4" id="KW-1185">Reference proteome</keyword>
<organism evidence="3 4">
    <name type="scientific">Gordonia defluvii</name>
    <dbReference type="NCBI Taxonomy" id="283718"/>
    <lineage>
        <taxon>Bacteria</taxon>
        <taxon>Bacillati</taxon>
        <taxon>Actinomycetota</taxon>
        <taxon>Actinomycetes</taxon>
        <taxon>Mycobacteriales</taxon>
        <taxon>Gordoniaceae</taxon>
        <taxon>Gordonia</taxon>
    </lineage>
</organism>
<reference evidence="4" key="1">
    <citation type="journal article" date="2019" name="Int. J. Syst. Evol. Microbiol.">
        <title>The Global Catalogue of Microorganisms (GCM) 10K type strain sequencing project: providing services to taxonomists for standard genome sequencing and annotation.</title>
        <authorList>
            <consortium name="The Broad Institute Genomics Platform"/>
            <consortium name="The Broad Institute Genome Sequencing Center for Infectious Disease"/>
            <person name="Wu L."/>
            <person name="Ma J."/>
        </authorList>
    </citation>
    <scope>NUCLEOTIDE SEQUENCE [LARGE SCALE GENOMIC DNA]</scope>
    <source>
        <strain evidence="4">JCM 14234</strain>
    </source>
</reference>
<dbReference type="EMBL" id="BAAAVS010000052">
    <property type="protein sequence ID" value="GAA3044177.1"/>
    <property type="molecule type" value="Genomic_DNA"/>
</dbReference>
<protein>
    <recommendedName>
        <fullName evidence="2">AAA+ ATPase domain-containing protein</fullName>
    </recommendedName>
</protein>
<evidence type="ECO:0000313" key="4">
    <source>
        <dbReference type="Proteomes" id="UP001501035"/>
    </source>
</evidence>
<name>A0ABP6LGY8_9ACTN</name>
<dbReference type="Pfam" id="PF13481">
    <property type="entry name" value="AAA_25"/>
    <property type="match status" value="1"/>
</dbReference>
<dbReference type="InterPro" id="IPR027417">
    <property type="entry name" value="P-loop_NTPase"/>
</dbReference>
<gene>
    <name evidence="3" type="ORF">GCM10010528_24470</name>
</gene>
<dbReference type="Gene3D" id="3.40.50.300">
    <property type="entry name" value="P-loop containing nucleotide triphosphate hydrolases"/>
    <property type="match status" value="1"/>
</dbReference>
<dbReference type="InterPro" id="IPR003593">
    <property type="entry name" value="AAA+_ATPase"/>
</dbReference>
<feature type="region of interest" description="Disordered" evidence="1">
    <location>
        <begin position="350"/>
        <end position="371"/>
    </location>
</feature>
<evidence type="ECO:0000259" key="2">
    <source>
        <dbReference type="SMART" id="SM00382"/>
    </source>
</evidence>
<evidence type="ECO:0000256" key="1">
    <source>
        <dbReference type="SAM" id="MobiDB-lite"/>
    </source>
</evidence>
<dbReference type="SMART" id="SM00382">
    <property type="entry name" value="AAA"/>
    <property type="match status" value="1"/>
</dbReference>
<feature type="domain" description="AAA+ ATPase" evidence="2">
    <location>
        <begin position="67"/>
        <end position="246"/>
    </location>
</feature>
<dbReference type="Proteomes" id="UP001501035">
    <property type="component" value="Unassembled WGS sequence"/>
</dbReference>
<comment type="caution">
    <text evidence="3">The sequence shown here is derived from an EMBL/GenBank/DDBJ whole genome shotgun (WGS) entry which is preliminary data.</text>
</comment>
<dbReference type="SUPFAM" id="SSF52540">
    <property type="entry name" value="P-loop containing nucleoside triphosphate hydrolases"/>
    <property type="match status" value="1"/>
</dbReference>